<comment type="similarity">
    <text evidence="2">Belongs to the HPPK family.</text>
</comment>
<proteinExistence type="inferred from homology"/>
<dbReference type="EMBL" id="JAXCLX010000001">
    <property type="protein sequence ID" value="MDY0872535.1"/>
    <property type="molecule type" value="Genomic_DNA"/>
</dbReference>
<evidence type="ECO:0000256" key="4">
    <source>
        <dbReference type="ARBA" id="ARBA00016218"/>
    </source>
</evidence>
<comment type="caution">
    <text evidence="14">The sequence shown here is derived from an EMBL/GenBank/DDBJ whole genome shotgun (WGS) entry which is preliminary data.</text>
</comment>
<name>A0ABU5DZ28_9PROT</name>
<dbReference type="Pfam" id="PF01288">
    <property type="entry name" value="HPPK"/>
    <property type="match status" value="1"/>
</dbReference>
<reference evidence="14 15" key="1">
    <citation type="journal article" date="2013" name="Antonie Van Leeuwenhoek">
        <title>Dongia rigui sp. nov., isolated from freshwater of a large wetland in Korea.</title>
        <authorList>
            <person name="Baik K.S."/>
            <person name="Hwang Y.M."/>
            <person name="Choi J.S."/>
            <person name="Kwon J."/>
            <person name="Seong C.N."/>
        </authorList>
    </citation>
    <scope>NUCLEOTIDE SEQUENCE [LARGE SCALE GENOMIC DNA]</scope>
    <source>
        <strain evidence="14 15">04SU4-P</strain>
    </source>
</reference>
<accession>A0ABU5DZ28</accession>
<organism evidence="14 15">
    <name type="scientific">Dongia rigui</name>
    <dbReference type="NCBI Taxonomy" id="940149"/>
    <lineage>
        <taxon>Bacteria</taxon>
        <taxon>Pseudomonadati</taxon>
        <taxon>Pseudomonadota</taxon>
        <taxon>Alphaproteobacteria</taxon>
        <taxon>Rhodospirillales</taxon>
        <taxon>Dongiaceae</taxon>
        <taxon>Dongia</taxon>
    </lineage>
</organism>
<dbReference type="SUPFAM" id="SSF55083">
    <property type="entry name" value="6-hydroxymethyl-7,8-dihydropterin pyrophosphokinase, HPPK"/>
    <property type="match status" value="1"/>
</dbReference>
<evidence type="ECO:0000256" key="8">
    <source>
        <dbReference type="ARBA" id="ARBA00022840"/>
    </source>
</evidence>
<keyword evidence="5 14" id="KW-0808">Transferase</keyword>
<evidence type="ECO:0000256" key="10">
    <source>
        <dbReference type="ARBA" id="ARBA00029409"/>
    </source>
</evidence>
<evidence type="ECO:0000256" key="2">
    <source>
        <dbReference type="ARBA" id="ARBA00005810"/>
    </source>
</evidence>
<comment type="pathway">
    <text evidence="1">Cofactor biosynthesis; tetrahydrofolate biosynthesis; 2-amino-4-hydroxy-6-hydroxymethyl-7,8-dihydropteridine diphosphate from 7,8-dihydroneopterin triphosphate: step 4/4.</text>
</comment>
<dbReference type="InterPro" id="IPR000550">
    <property type="entry name" value="Hppk"/>
</dbReference>
<evidence type="ECO:0000256" key="5">
    <source>
        <dbReference type="ARBA" id="ARBA00022679"/>
    </source>
</evidence>
<evidence type="ECO:0000256" key="3">
    <source>
        <dbReference type="ARBA" id="ARBA00013253"/>
    </source>
</evidence>
<dbReference type="NCBIfam" id="TIGR01498">
    <property type="entry name" value="folK"/>
    <property type="match status" value="1"/>
</dbReference>
<dbReference type="GO" id="GO:0003848">
    <property type="term" value="F:2-amino-4-hydroxy-6-hydroxymethyldihydropteridine diphosphokinase activity"/>
    <property type="evidence" value="ECO:0007669"/>
    <property type="project" value="UniProtKB-EC"/>
</dbReference>
<evidence type="ECO:0000313" key="14">
    <source>
        <dbReference type="EMBL" id="MDY0872535.1"/>
    </source>
</evidence>
<keyword evidence="7" id="KW-0418">Kinase</keyword>
<gene>
    <name evidence="14" type="primary">folK</name>
    <name evidence="14" type="ORF">SMD31_11395</name>
</gene>
<dbReference type="RefSeq" id="WP_320500963.1">
    <property type="nucleotide sequence ID" value="NZ_JAXCLX010000001.1"/>
</dbReference>
<keyword evidence="9" id="KW-0289">Folate biosynthesis</keyword>
<evidence type="ECO:0000313" key="15">
    <source>
        <dbReference type="Proteomes" id="UP001271769"/>
    </source>
</evidence>
<evidence type="ECO:0000256" key="12">
    <source>
        <dbReference type="ARBA" id="ARBA00033413"/>
    </source>
</evidence>
<keyword evidence="8" id="KW-0067">ATP-binding</keyword>
<dbReference type="PANTHER" id="PTHR43071">
    <property type="entry name" value="2-AMINO-4-HYDROXY-6-HYDROXYMETHYLDIHYDROPTERIDINE PYROPHOSPHOKINASE"/>
    <property type="match status" value="1"/>
</dbReference>
<evidence type="ECO:0000256" key="1">
    <source>
        <dbReference type="ARBA" id="ARBA00005051"/>
    </source>
</evidence>
<dbReference type="CDD" id="cd00483">
    <property type="entry name" value="HPPK"/>
    <property type="match status" value="1"/>
</dbReference>
<dbReference type="PANTHER" id="PTHR43071:SF1">
    <property type="entry name" value="2-AMINO-4-HYDROXY-6-HYDROXYMETHYLDIHYDROPTERIDINE PYROPHOSPHOKINASE"/>
    <property type="match status" value="1"/>
</dbReference>
<comment type="function">
    <text evidence="10">Catalyzes the transfer of pyrophosphate from adenosine triphosphate (ATP) to 6-hydroxymethyl-7,8-dihydropterin, an enzymatic step in folate biosynthesis pathway.</text>
</comment>
<evidence type="ECO:0000256" key="9">
    <source>
        <dbReference type="ARBA" id="ARBA00022909"/>
    </source>
</evidence>
<feature type="domain" description="7,8-dihydro-6-hydroxymethylpterin-pyrophosphokinase" evidence="13">
    <location>
        <begin position="6"/>
        <end position="138"/>
    </location>
</feature>
<evidence type="ECO:0000256" key="6">
    <source>
        <dbReference type="ARBA" id="ARBA00022741"/>
    </source>
</evidence>
<keyword evidence="6" id="KW-0547">Nucleotide-binding</keyword>
<dbReference type="Gene3D" id="3.30.70.560">
    <property type="entry name" value="7,8-Dihydro-6-hydroxymethylpterin-pyrophosphokinase HPPK"/>
    <property type="match status" value="1"/>
</dbReference>
<evidence type="ECO:0000259" key="13">
    <source>
        <dbReference type="Pfam" id="PF01288"/>
    </source>
</evidence>
<evidence type="ECO:0000256" key="11">
    <source>
        <dbReference type="ARBA" id="ARBA00029766"/>
    </source>
</evidence>
<sequence>MTEGIFIGLGANLPSDAGSPVATLEKAVTDIASAGITIRRRSPWFETAPVPRAADQPWYVNGVIAVASDLGPQDLLALLQRLEAGAGRVRSVANAARPLDLDIIAYGDRVETAADPLLPHPRMAMRAFVLLPLQAIAPRWRHPVSGRSVADLIAALPPDQEIRLL</sequence>
<evidence type="ECO:0000256" key="7">
    <source>
        <dbReference type="ARBA" id="ARBA00022777"/>
    </source>
</evidence>
<dbReference type="EC" id="2.7.6.3" evidence="3"/>
<keyword evidence="15" id="KW-1185">Reference proteome</keyword>
<dbReference type="Proteomes" id="UP001271769">
    <property type="component" value="Unassembled WGS sequence"/>
</dbReference>
<dbReference type="InterPro" id="IPR035907">
    <property type="entry name" value="Hppk_sf"/>
</dbReference>
<protein>
    <recommendedName>
        <fullName evidence="4">2-amino-4-hydroxy-6-hydroxymethyldihydropteridine pyrophosphokinase</fullName>
        <ecNumber evidence="3">2.7.6.3</ecNumber>
    </recommendedName>
    <alternativeName>
        <fullName evidence="11">6-hydroxymethyl-7,8-dihydropterin pyrophosphokinase</fullName>
    </alternativeName>
    <alternativeName>
        <fullName evidence="12">7,8-dihydro-6-hydroxymethylpterin-pyrophosphokinase</fullName>
    </alternativeName>
</protein>